<feature type="transmembrane region" description="Helical" evidence="1">
    <location>
        <begin position="179"/>
        <end position="205"/>
    </location>
</feature>
<proteinExistence type="predicted"/>
<keyword evidence="1" id="KW-0472">Membrane</keyword>
<sequence>MLTNLLKYEFKATGRVVLPIASGVLVLNIFTGILSHFIQNTSDRFPLAGLALVLLNLAALVSLLVVLAVCFFIEVQQFYRLLGDRGYLMLALPVQPWKHIAAKVICGTAWTVFGMLFSSVCCALLTGDFAFSVPHAEDFAIWAVMVLIVLALIAGALLHTYLACAFAGQFTQQRMLISIAAYFVIGFAGQMAALVTAFFVALYGYKYFSNINFSSASFIFNYDNSLPFLLLSMLVVFALIALVDALMWALTQWFMTKRLNLA</sequence>
<evidence type="ECO:0000313" key="3">
    <source>
        <dbReference type="Proteomes" id="UP000759273"/>
    </source>
</evidence>
<name>A0A943HHC0_9FIRM</name>
<feature type="transmembrane region" description="Helical" evidence="1">
    <location>
        <begin position="50"/>
        <end position="73"/>
    </location>
</feature>
<accession>A0A943HHC0</accession>
<protein>
    <submittedName>
        <fullName evidence="2">Uncharacterized protein</fullName>
    </submittedName>
</protein>
<keyword evidence="1" id="KW-0812">Transmembrane</keyword>
<feature type="transmembrane region" description="Helical" evidence="1">
    <location>
        <begin position="104"/>
        <end position="127"/>
    </location>
</feature>
<dbReference type="EMBL" id="JAGZGG010000006">
    <property type="protein sequence ID" value="MBS5331789.1"/>
    <property type="molecule type" value="Genomic_DNA"/>
</dbReference>
<reference evidence="2" key="1">
    <citation type="submission" date="2021-02" db="EMBL/GenBank/DDBJ databases">
        <title>Infant gut strain persistence is associated with maternal origin, phylogeny, and functional potential including surface adhesion and iron acquisition.</title>
        <authorList>
            <person name="Lou Y.C."/>
        </authorList>
    </citation>
    <scope>NUCLEOTIDE SEQUENCE</scope>
    <source>
        <strain evidence="2">L3_101_000M1_dasL3_101_000M1_concoct_87</strain>
    </source>
</reference>
<comment type="caution">
    <text evidence="2">The sequence shown here is derived from an EMBL/GenBank/DDBJ whole genome shotgun (WGS) entry which is preliminary data.</text>
</comment>
<organism evidence="2 3">
    <name type="scientific">Subdoligranulum variabile</name>
    <dbReference type="NCBI Taxonomy" id="214851"/>
    <lineage>
        <taxon>Bacteria</taxon>
        <taxon>Bacillati</taxon>
        <taxon>Bacillota</taxon>
        <taxon>Clostridia</taxon>
        <taxon>Eubacteriales</taxon>
        <taxon>Oscillospiraceae</taxon>
        <taxon>Subdoligranulum</taxon>
    </lineage>
</organism>
<feature type="transmembrane region" description="Helical" evidence="1">
    <location>
        <begin position="225"/>
        <end position="250"/>
    </location>
</feature>
<keyword evidence="1" id="KW-1133">Transmembrane helix</keyword>
<dbReference type="Proteomes" id="UP000759273">
    <property type="component" value="Unassembled WGS sequence"/>
</dbReference>
<dbReference type="AlphaFoldDB" id="A0A943HHC0"/>
<evidence type="ECO:0000313" key="2">
    <source>
        <dbReference type="EMBL" id="MBS5331789.1"/>
    </source>
</evidence>
<feature type="transmembrane region" description="Helical" evidence="1">
    <location>
        <begin position="139"/>
        <end position="167"/>
    </location>
</feature>
<feature type="transmembrane region" description="Helical" evidence="1">
    <location>
        <begin position="16"/>
        <end position="38"/>
    </location>
</feature>
<gene>
    <name evidence="2" type="ORF">KHY36_04575</name>
</gene>
<evidence type="ECO:0000256" key="1">
    <source>
        <dbReference type="SAM" id="Phobius"/>
    </source>
</evidence>